<dbReference type="PANTHER" id="PTHR33480">
    <property type="entry name" value="SET DOMAIN-CONTAINING PROTEIN-RELATED"/>
    <property type="match status" value="1"/>
</dbReference>
<organism evidence="4 5">
    <name type="scientific">Dissostichus mawsoni</name>
    <name type="common">Antarctic cod</name>
    <dbReference type="NCBI Taxonomy" id="36200"/>
    <lineage>
        <taxon>Eukaryota</taxon>
        <taxon>Metazoa</taxon>
        <taxon>Chordata</taxon>
        <taxon>Craniata</taxon>
        <taxon>Vertebrata</taxon>
        <taxon>Euteleostomi</taxon>
        <taxon>Actinopterygii</taxon>
        <taxon>Neopterygii</taxon>
        <taxon>Teleostei</taxon>
        <taxon>Neoteleostei</taxon>
        <taxon>Acanthomorphata</taxon>
        <taxon>Eupercaria</taxon>
        <taxon>Perciformes</taxon>
        <taxon>Notothenioidei</taxon>
        <taxon>Nototheniidae</taxon>
        <taxon>Dissostichus</taxon>
    </lineage>
</organism>
<feature type="compositionally biased region" description="Polar residues" evidence="1">
    <location>
        <begin position="146"/>
        <end position="162"/>
    </location>
</feature>
<reference evidence="4 5" key="1">
    <citation type="submission" date="2020-03" db="EMBL/GenBank/DDBJ databases">
        <title>Dissostichus mawsoni Genome sequencing and assembly.</title>
        <authorList>
            <person name="Park H."/>
        </authorList>
    </citation>
    <scope>NUCLEOTIDE SEQUENCE [LARGE SCALE GENOMIC DNA]</scope>
    <source>
        <strain evidence="4">DM0001</strain>
        <tissue evidence="4">Muscle</tissue>
    </source>
</reference>
<keyword evidence="2" id="KW-1133">Transmembrane helix</keyword>
<comment type="caution">
    <text evidence="4">The sequence shown here is derived from an EMBL/GenBank/DDBJ whole genome shotgun (WGS) entry which is preliminary data.</text>
</comment>
<dbReference type="EMBL" id="JAAKFY010000026">
    <property type="protein sequence ID" value="KAF3834188.1"/>
    <property type="molecule type" value="Genomic_DNA"/>
</dbReference>
<dbReference type="Proteomes" id="UP000518266">
    <property type="component" value="Unassembled WGS sequence"/>
</dbReference>
<evidence type="ECO:0000256" key="3">
    <source>
        <dbReference type="SAM" id="SignalP"/>
    </source>
</evidence>
<sequence length="715" mass="78106">MLENMSRRNRSLLSLSLTSLALTLSVLAFCTSYWCEGTHKVVKPLCLSPVKLKNCGTNNSQPYTTDPTPDPRIPPTNVTLSPLQKEELARLRKKQLANAVHYIWETGEDKYMLRYFHTGFWLSCEKHNEGEDQEEKCRSFIELTPGETQGNMDQSHTTNKASDSMPPDDEPAVFVNAVMTKEDGSRKYNKKHYCYYCELQVQKISRHLVRRHKDKVEVAKAMSFPIKSKERRQQLDFIRNKGNFAHNSQVFEDGEGKLIPYKQPRRNTDGKEFMHCIHCYGLFSRKVLWRHFQSCKFKPEGNRSKGRSRVQALCAFAEPARDGFSDACWKFLSDMHQDKITIAVKEDRFILQFGYRLFKKNERRIWTSEEIAAVERHLRRCIIMNQVPGKEACEDCISAEPQALSNRDLRAFTYIGLLAMGFLLMCVEVICLCAKREMNALKINAYAAMCTVLSGLMGMVAHMMYTTVFQMTHGLAVLQLLHGGRVATLNSYTKTLIEMKHRARVRLDEARAAACAPSYEDVVRAGGGGLFSVSQLIQLGQHGALMDPLWPRGMGPAVGPLACGAGGALFVGGGGIGVGGMGMGMGATGGAGEMGGMGAVGRGGGMGMVGVGGNLVGMGGMGMGAVGGIGGVGIGGLGMAGGMGAFGRVGGNVVGMEGMGAVGGMGGSGMAGERLEDPHGVVVVEGCCVEGCEDCEREMDEMDYSQQEERDDSLC</sequence>
<name>A0A7J5XD03_DISMA</name>
<evidence type="ECO:0000256" key="1">
    <source>
        <dbReference type="SAM" id="MobiDB-lite"/>
    </source>
</evidence>
<dbReference type="Gene3D" id="1.20.140.150">
    <property type="match status" value="1"/>
</dbReference>
<feature type="transmembrane region" description="Helical" evidence="2">
    <location>
        <begin position="411"/>
        <end position="433"/>
    </location>
</feature>
<accession>A0A7J5XD03</accession>
<gene>
    <name evidence="4" type="ORF">F7725_025392</name>
</gene>
<feature type="chain" id="PRO_5029859634" evidence="3">
    <location>
        <begin position="29"/>
        <end position="715"/>
    </location>
</feature>
<dbReference type="AlphaFoldDB" id="A0A7J5XD03"/>
<protein>
    <submittedName>
        <fullName evidence="4">Uncharacterized protein</fullName>
    </submittedName>
</protein>
<feature type="transmembrane region" description="Helical" evidence="2">
    <location>
        <begin position="445"/>
        <end position="465"/>
    </location>
</feature>
<keyword evidence="2" id="KW-0472">Membrane</keyword>
<dbReference type="PANTHER" id="PTHR33480:SF5">
    <property type="entry name" value="SI:DKEY-51D8.9"/>
    <property type="match status" value="1"/>
</dbReference>
<proteinExistence type="predicted"/>
<dbReference type="OrthoDB" id="5376140at2759"/>
<keyword evidence="2" id="KW-0812">Transmembrane</keyword>
<evidence type="ECO:0000256" key="2">
    <source>
        <dbReference type="SAM" id="Phobius"/>
    </source>
</evidence>
<keyword evidence="5" id="KW-1185">Reference proteome</keyword>
<dbReference type="InterPro" id="IPR012478">
    <property type="entry name" value="GSG-1"/>
</dbReference>
<keyword evidence="3" id="KW-0732">Signal</keyword>
<feature type="signal peptide" evidence="3">
    <location>
        <begin position="1"/>
        <end position="28"/>
    </location>
</feature>
<evidence type="ECO:0000313" key="5">
    <source>
        <dbReference type="Proteomes" id="UP000518266"/>
    </source>
</evidence>
<feature type="region of interest" description="Disordered" evidence="1">
    <location>
        <begin position="145"/>
        <end position="168"/>
    </location>
</feature>
<dbReference type="Pfam" id="PF07803">
    <property type="entry name" value="GSG-1"/>
    <property type="match status" value="1"/>
</dbReference>
<evidence type="ECO:0000313" key="4">
    <source>
        <dbReference type="EMBL" id="KAF3834188.1"/>
    </source>
</evidence>